<dbReference type="PROSITE" id="PS50888">
    <property type="entry name" value="BHLH"/>
    <property type="match status" value="1"/>
</dbReference>
<evidence type="ECO:0000256" key="2">
    <source>
        <dbReference type="ARBA" id="ARBA00023015"/>
    </source>
</evidence>
<keyword evidence="2" id="KW-0805">Transcription regulation</keyword>
<evidence type="ECO:0000256" key="6">
    <source>
        <dbReference type="SAM" id="MobiDB-lite"/>
    </source>
</evidence>
<dbReference type="InterPro" id="IPR001067">
    <property type="entry name" value="Nuc_translocat"/>
</dbReference>
<dbReference type="GO" id="GO:0005634">
    <property type="term" value="C:nucleus"/>
    <property type="evidence" value="ECO:0007669"/>
    <property type="project" value="InterPro"/>
</dbReference>
<keyword evidence="1" id="KW-0677">Repeat</keyword>
<dbReference type="PRINTS" id="PR00785">
    <property type="entry name" value="NCTRNSLOCATR"/>
</dbReference>
<evidence type="ECO:0000313" key="9">
    <source>
        <dbReference type="EMBL" id="NOV49615.1"/>
    </source>
</evidence>
<dbReference type="GO" id="GO:0003700">
    <property type="term" value="F:DNA-binding transcription factor activity"/>
    <property type="evidence" value="ECO:0007669"/>
    <property type="project" value="InterPro"/>
</dbReference>
<evidence type="ECO:0000259" key="7">
    <source>
        <dbReference type="PROSITE" id="PS50112"/>
    </source>
</evidence>
<feature type="domain" description="BHLH" evidence="8">
    <location>
        <begin position="47"/>
        <end position="100"/>
    </location>
</feature>
<feature type="domain" description="PAS" evidence="7">
    <location>
        <begin position="106"/>
        <end position="178"/>
    </location>
</feature>
<feature type="region of interest" description="Disordered" evidence="6">
    <location>
        <begin position="531"/>
        <end position="576"/>
    </location>
</feature>
<dbReference type="CDD" id="cd00130">
    <property type="entry name" value="PAS"/>
    <property type="match status" value="2"/>
</dbReference>
<feature type="region of interest" description="Disordered" evidence="6">
    <location>
        <begin position="196"/>
        <end position="224"/>
    </location>
</feature>
<feature type="compositionally biased region" description="Basic and acidic residues" evidence="6">
    <location>
        <begin position="196"/>
        <end position="205"/>
    </location>
</feature>
<dbReference type="InterPro" id="IPR036638">
    <property type="entry name" value="HLH_DNA-bd_sf"/>
</dbReference>
<dbReference type="InterPro" id="IPR000014">
    <property type="entry name" value="PAS"/>
</dbReference>
<organism evidence="9">
    <name type="scientific">Xenopsylla cheopis</name>
    <name type="common">Oriental rat flea</name>
    <name type="synonym">Pulex cheopis</name>
    <dbReference type="NCBI Taxonomy" id="163159"/>
    <lineage>
        <taxon>Eukaryota</taxon>
        <taxon>Metazoa</taxon>
        <taxon>Ecdysozoa</taxon>
        <taxon>Arthropoda</taxon>
        <taxon>Hexapoda</taxon>
        <taxon>Insecta</taxon>
        <taxon>Pterygota</taxon>
        <taxon>Neoptera</taxon>
        <taxon>Endopterygota</taxon>
        <taxon>Siphonaptera</taxon>
        <taxon>Pulicidae</taxon>
        <taxon>Xenopsyllinae</taxon>
        <taxon>Xenopsylla</taxon>
    </lineage>
</organism>
<dbReference type="SUPFAM" id="SSF47459">
    <property type="entry name" value="HLH, helix-loop-helix DNA-binding domain"/>
    <property type="match status" value="1"/>
</dbReference>
<dbReference type="GO" id="GO:0003677">
    <property type="term" value="F:DNA binding"/>
    <property type="evidence" value="ECO:0007669"/>
    <property type="project" value="UniProtKB-KW"/>
</dbReference>
<evidence type="ECO:0000256" key="1">
    <source>
        <dbReference type="ARBA" id="ARBA00022737"/>
    </source>
</evidence>
<feature type="compositionally biased region" description="Polar residues" evidence="6">
    <location>
        <begin position="536"/>
        <end position="545"/>
    </location>
</feature>
<evidence type="ECO:0000256" key="4">
    <source>
        <dbReference type="ARBA" id="ARBA00023163"/>
    </source>
</evidence>
<keyword evidence="5" id="KW-0539">Nucleus</keyword>
<dbReference type="AlphaFoldDB" id="A0A6M2DTI0"/>
<dbReference type="PROSITE" id="PS50112">
    <property type="entry name" value="PAS"/>
    <property type="match status" value="1"/>
</dbReference>
<proteinExistence type="predicted"/>
<accession>A0A6M2DTI0</accession>
<feature type="region of interest" description="Disordered" evidence="6">
    <location>
        <begin position="479"/>
        <end position="506"/>
    </location>
</feature>
<protein>
    <submittedName>
        <fullName evidence="9">Putative aryl-hydrocarbon receptor nuclear translocator</fullName>
    </submittedName>
</protein>
<dbReference type="Gene3D" id="3.30.450.20">
    <property type="entry name" value="PAS domain"/>
    <property type="match status" value="2"/>
</dbReference>
<feature type="compositionally biased region" description="Polar residues" evidence="6">
    <location>
        <begin position="560"/>
        <end position="576"/>
    </location>
</feature>
<evidence type="ECO:0000259" key="8">
    <source>
        <dbReference type="PROSITE" id="PS50888"/>
    </source>
</evidence>
<dbReference type="GO" id="GO:0045944">
    <property type="term" value="P:positive regulation of transcription by RNA polymerase II"/>
    <property type="evidence" value="ECO:0007669"/>
    <property type="project" value="UniProtKB-ARBA"/>
</dbReference>
<dbReference type="Pfam" id="PF14598">
    <property type="entry name" value="PAS_11"/>
    <property type="match status" value="1"/>
</dbReference>
<dbReference type="SMART" id="SM00091">
    <property type="entry name" value="PAS"/>
    <property type="match status" value="2"/>
</dbReference>
<dbReference type="PANTHER" id="PTHR23042">
    <property type="entry name" value="CIRCADIAN PROTEIN CLOCK/ARNT/BMAL/PAS"/>
    <property type="match status" value="1"/>
</dbReference>
<dbReference type="Gene3D" id="4.10.280.10">
    <property type="entry name" value="Helix-loop-helix DNA-binding domain"/>
    <property type="match status" value="1"/>
</dbReference>
<keyword evidence="9" id="KW-0675">Receptor</keyword>
<dbReference type="GO" id="GO:0005667">
    <property type="term" value="C:transcription regulator complex"/>
    <property type="evidence" value="ECO:0007669"/>
    <property type="project" value="InterPro"/>
</dbReference>
<dbReference type="Pfam" id="PF00010">
    <property type="entry name" value="HLH"/>
    <property type="match status" value="1"/>
</dbReference>
<dbReference type="SMART" id="SM00353">
    <property type="entry name" value="HLH"/>
    <property type="match status" value="1"/>
</dbReference>
<reference evidence="9" key="1">
    <citation type="submission" date="2020-03" db="EMBL/GenBank/DDBJ databases">
        <title>Transcriptomic Profiling of the Digestive Tract of the Rat Flea, Xenopsylla cheopis, Following Blood Feeding and Infection with Yersinia pestis.</title>
        <authorList>
            <person name="Bland D.M."/>
            <person name="Martens C.A."/>
            <person name="Virtaneva K."/>
            <person name="Kanakabandi K."/>
            <person name="Long D."/>
            <person name="Rosenke R."/>
            <person name="Saturday G.A."/>
            <person name="Hoyt F.H."/>
            <person name="Bruno D.P."/>
            <person name="Ribeiro J.M.C."/>
            <person name="Hinnebusch J."/>
        </authorList>
    </citation>
    <scope>NUCLEOTIDE SEQUENCE</scope>
</reference>
<evidence type="ECO:0000256" key="5">
    <source>
        <dbReference type="ARBA" id="ARBA00023242"/>
    </source>
</evidence>
<name>A0A6M2DTI0_XENCH</name>
<dbReference type="InterPro" id="IPR011598">
    <property type="entry name" value="bHLH_dom"/>
</dbReference>
<keyword evidence="4" id="KW-0804">Transcription</keyword>
<keyword evidence="3" id="KW-0238">DNA-binding</keyword>
<dbReference type="GO" id="GO:0046983">
    <property type="term" value="F:protein dimerization activity"/>
    <property type="evidence" value="ECO:0007669"/>
    <property type="project" value="InterPro"/>
</dbReference>
<evidence type="ECO:0000256" key="3">
    <source>
        <dbReference type="ARBA" id="ARBA00023125"/>
    </source>
</evidence>
<dbReference type="SUPFAM" id="SSF55785">
    <property type="entry name" value="PYP-like sensor domain (PAS domain)"/>
    <property type="match status" value="2"/>
</dbReference>
<dbReference type="EMBL" id="GIIL01005889">
    <property type="protein sequence ID" value="NOV49615.1"/>
    <property type="molecule type" value="Transcribed_RNA"/>
</dbReference>
<sequence length="691" mass="77708">MPPPPPPPPVYMHHRPPAAASTSLAVMQHPQQHSYMAETAVSIASNNCRDARKRAEKQRRDKLNAHINDVGAMLPLVVQSPRKVDKTGVLRHAAHYIRTEHVFGNSATKARQTMSTAAVRAFVEAESGILFTVTCRGLIVAAENVEQMLGHCKNDLLGQSLLTITHPDDRDFLRQQLQPPNLPQLPGYLQQQPQIKQKELEDTKSPTRNQSKAPEEFDEDSLDRRLMEEKRNFHIRLARAGSRSEATTYEMMNLMGSFRRADKAPRAACWQTQLVSKHKQQSRQRETAEDACSYANDLVFIGMARPTIRPPAGERILESLKPEYRTRHLIDGRIVQCDQRISLVAGYLTKEVTGLSPFTFMHKEDVRWVMIALRQMYDLSKPMGESCYRLVTRSGEFIYLKTTGFLEIDPKTHAVQSFVCINTLIDEKEGRALVREMKEKYSVKMMLPAPPDPPTMTPELEDPHQLEEAIMHLVSPLPGEARRTPSPTISQSGVGDIPHSPRASLLEIKPPDLGSIKSSIHKSVEVISSVHLASPKPSSDTQSPRPSVLRNVVNDDMPRSNGNIKQELLSPTPSNPYTIQEEYIDQFPPVFDAFGNILSDDTMENDDNSAPRTLKKQNGVKRTNNDQVTSAVNKRRLISGSDSQKSDIDLNLECFPHQYDESVDLCDDMECLDEGIICSDNGQKFQNNDLF</sequence>
<dbReference type="InterPro" id="IPR050933">
    <property type="entry name" value="Circadian_TF"/>
</dbReference>
<dbReference type="GO" id="GO:0005737">
    <property type="term" value="C:cytoplasm"/>
    <property type="evidence" value="ECO:0007669"/>
    <property type="project" value="InterPro"/>
</dbReference>
<dbReference type="InterPro" id="IPR035965">
    <property type="entry name" value="PAS-like_dom_sf"/>
</dbReference>